<dbReference type="AlphaFoldDB" id="A0A812N1N0"/>
<reference evidence="2" key="1">
    <citation type="submission" date="2021-02" db="EMBL/GenBank/DDBJ databases">
        <authorList>
            <person name="Dougan E. K."/>
            <person name="Rhodes N."/>
            <person name="Thang M."/>
            <person name="Chan C."/>
        </authorList>
    </citation>
    <scope>NUCLEOTIDE SEQUENCE</scope>
</reference>
<keyword evidence="3" id="KW-1185">Reference proteome</keyword>
<sequence length="80" mass="8491">PVRARPPLQQWPGRVQAPSRDVRDEATLPEGAAGGPCKGHATQRGTPRSVGPRGNCEPPLSKPSPRGRHESAPAEFVPEP</sequence>
<dbReference type="Proteomes" id="UP000601435">
    <property type="component" value="Unassembled WGS sequence"/>
</dbReference>
<evidence type="ECO:0000256" key="1">
    <source>
        <dbReference type="SAM" id="MobiDB-lite"/>
    </source>
</evidence>
<feature type="non-terminal residue" evidence="2">
    <location>
        <position position="1"/>
    </location>
</feature>
<evidence type="ECO:0000313" key="3">
    <source>
        <dbReference type="Proteomes" id="UP000601435"/>
    </source>
</evidence>
<accession>A0A812N1N0</accession>
<organism evidence="2 3">
    <name type="scientific">Symbiodinium necroappetens</name>
    <dbReference type="NCBI Taxonomy" id="1628268"/>
    <lineage>
        <taxon>Eukaryota</taxon>
        <taxon>Sar</taxon>
        <taxon>Alveolata</taxon>
        <taxon>Dinophyceae</taxon>
        <taxon>Suessiales</taxon>
        <taxon>Symbiodiniaceae</taxon>
        <taxon>Symbiodinium</taxon>
    </lineage>
</organism>
<gene>
    <name evidence="2" type="ORF">SNEC2469_LOCUS7081</name>
</gene>
<proteinExistence type="predicted"/>
<feature type="region of interest" description="Disordered" evidence="1">
    <location>
        <begin position="1"/>
        <end position="80"/>
    </location>
</feature>
<protein>
    <submittedName>
        <fullName evidence="2">Uncharacterized protein</fullName>
    </submittedName>
</protein>
<name>A0A812N1N0_9DINO</name>
<dbReference type="EMBL" id="CAJNJA010012141">
    <property type="protein sequence ID" value="CAE7289290.1"/>
    <property type="molecule type" value="Genomic_DNA"/>
</dbReference>
<evidence type="ECO:0000313" key="2">
    <source>
        <dbReference type="EMBL" id="CAE7289290.1"/>
    </source>
</evidence>
<comment type="caution">
    <text evidence="2">The sequence shown here is derived from an EMBL/GenBank/DDBJ whole genome shotgun (WGS) entry which is preliminary data.</text>
</comment>